<dbReference type="EMBL" id="JAAZBX010000010">
    <property type="protein sequence ID" value="NLD25537.1"/>
    <property type="molecule type" value="Genomic_DNA"/>
</dbReference>
<protein>
    <submittedName>
        <fullName evidence="1">Class I SAM-dependent methyltransferase</fullName>
    </submittedName>
</protein>
<dbReference type="SUPFAM" id="SSF53335">
    <property type="entry name" value="S-adenosyl-L-methionine-dependent methyltransferases"/>
    <property type="match status" value="1"/>
</dbReference>
<dbReference type="Gene3D" id="3.40.50.150">
    <property type="entry name" value="Vaccinia Virus protein VP39"/>
    <property type="match status" value="1"/>
</dbReference>
<dbReference type="InterPro" id="IPR029063">
    <property type="entry name" value="SAM-dependent_MTases_sf"/>
</dbReference>
<dbReference type="PANTHER" id="PTHR43861:SF6">
    <property type="entry name" value="METHYLTRANSFERASE TYPE 11"/>
    <property type="match status" value="1"/>
</dbReference>
<name>A0A847CZD3_9BACT</name>
<evidence type="ECO:0000313" key="1">
    <source>
        <dbReference type="EMBL" id="NLD25537.1"/>
    </source>
</evidence>
<organism evidence="1 2">
    <name type="scientific">Candidatus Dojkabacteria bacterium</name>
    <dbReference type="NCBI Taxonomy" id="2099670"/>
    <lineage>
        <taxon>Bacteria</taxon>
        <taxon>Candidatus Dojkabacteria</taxon>
    </lineage>
</organism>
<accession>A0A847CZD3</accession>
<dbReference type="CDD" id="cd02440">
    <property type="entry name" value="AdoMet_MTases"/>
    <property type="match status" value="1"/>
</dbReference>
<dbReference type="GO" id="GO:0032259">
    <property type="term" value="P:methylation"/>
    <property type="evidence" value="ECO:0007669"/>
    <property type="project" value="UniProtKB-KW"/>
</dbReference>
<dbReference type="AlphaFoldDB" id="A0A847CZD3"/>
<proteinExistence type="predicted"/>
<reference evidence="1 2" key="1">
    <citation type="journal article" date="2020" name="Biotechnol. Biofuels">
        <title>New insights from the biogas microbiome by comprehensive genome-resolved metagenomics of nearly 1600 species originating from multiple anaerobic digesters.</title>
        <authorList>
            <person name="Campanaro S."/>
            <person name="Treu L."/>
            <person name="Rodriguez-R L.M."/>
            <person name="Kovalovszki A."/>
            <person name="Ziels R.M."/>
            <person name="Maus I."/>
            <person name="Zhu X."/>
            <person name="Kougias P.G."/>
            <person name="Basile A."/>
            <person name="Luo G."/>
            <person name="Schluter A."/>
            <person name="Konstantinidis K.T."/>
            <person name="Angelidaki I."/>
        </authorList>
    </citation>
    <scope>NUCLEOTIDE SEQUENCE [LARGE SCALE GENOMIC DNA]</scope>
    <source>
        <strain evidence="1">AS06rmzACSIP_65</strain>
    </source>
</reference>
<gene>
    <name evidence="1" type="ORF">GX656_02755</name>
</gene>
<keyword evidence="1" id="KW-0489">Methyltransferase</keyword>
<keyword evidence="1" id="KW-0808">Transferase</keyword>
<dbReference type="GO" id="GO:0008168">
    <property type="term" value="F:methyltransferase activity"/>
    <property type="evidence" value="ECO:0007669"/>
    <property type="project" value="UniProtKB-KW"/>
</dbReference>
<evidence type="ECO:0000313" key="2">
    <source>
        <dbReference type="Proteomes" id="UP000545876"/>
    </source>
</evidence>
<dbReference type="Proteomes" id="UP000545876">
    <property type="component" value="Unassembled WGS sequence"/>
</dbReference>
<dbReference type="PANTHER" id="PTHR43861">
    <property type="entry name" value="TRANS-ACONITATE 2-METHYLTRANSFERASE-RELATED"/>
    <property type="match status" value="1"/>
</dbReference>
<sequence length="295" mass="34394">MNKKYQYNDGDDIEDYILSVYKNNPSEQEIEEILVSNNTWAVQYHLSPDRKNLLSWYNFKEKASILEVGAGCGAVTGVFLEKGMDVTAVELTKRRADIIRERYKDNKNLKVYDGNIHEQKLTQKFDYVTLIGVLEYAGRFTKGEQPFQTMLEENKKFLKKGGEIVIAIENKLGLKYWKGAPEDHVNRIFESIEGYPNYDGIRTFSRKELKDLLESLGFQDIRFYYPIPDYKFCYEIFSDNYLPTEKNRITPSLFPSPHPSESYNLFNERYVAESLQDAGIFENFVNSFLVFARNG</sequence>
<comment type="caution">
    <text evidence="1">The sequence shown here is derived from an EMBL/GenBank/DDBJ whole genome shotgun (WGS) entry which is preliminary data.</text>
</comment>
<dbReference type="Pfam" id="PF13489">
    <property type="entry name" value="Methyltransf_23"/>
    <property type="match status" value="1"/>
</dbReference>